<dbReference type="AlphaFoldDB" id="A0A8X6Q644"/>
<dbReference type="EMBL" id="BMAW01077876">
    <property type="protein sequence ID" value="GFU08571.1"/>
    <property type="molecule type" value="Genomic_DNA"/>
</dbReference>
<dbReference type="Proteomes" id="UP000887013">
    <property type="component" value="Unassembled WGS sequence"/>
</dbReference>
<sequence length="89" mass="10060">MRTHRPCTGSFHGNADPWDRKEPPRTGLRCGRVRTLDNRVPSRRVHADPMQGEKRAPARGLDAERATSAWEGSFTFLGEGRPTFFGPRE</sequence>
<gene>
    <name evidence="2" type="ORF">NPIL_550001</name>
</gene>
<name>A0A8X6Q644_NEPPI</name>
<evidence type="ECO:0000313" key="3">
    <source>
        <dbReference type="Proteomes" id="UP000887013"/>
    </source>
</evidence>
<evidence type="ECO:0000256" key="1">
    <source>
        <dbReference type="SAM" id="MobiDB-lite"/>
    </source>
</evidence>
<proteinExistence type="predicted"/>
<organism evidence="2 3">
    <name type="scientific">Nephila pilipes</name>
    <name type="common">Giant wood spider</name>
    <name type="synonym">Nephila maculata</name>
    <dbReference type="NCBI Taxonomy" id="299642"/>
    <lineage>
        <taxon>Eukaryota</taxon>
        <taxon>Metazoa</taxon>
        <taxon>Ecdysozoa</taxon>
        <taxon>Arthropoda</taxon>
        <taxon>Chelicerata</taxon>
        <taxon>Arachnida</taxon>
        <taxon>Araneae</taxon>
        <taxon>Araneomorphae</taxon>
        <taxon>Entelegynae</taxon>
        <taxon>Araneoidea</taxon>
        <taxon>Nephilidae</taxon>
        <taxon>Nephila</taxon>
    </lineage>
</organism>
<reference evidence="2" key="1">
    <citation type="submission" date="2020-08" db="EMBL/GenBank/DDBJ databases">
        <title>Multicomponent nature underlies the extraordinary mechanical properties of spider dragline silk.</title>
        <authorList>
            <person name="Kono N."/>
            <person name="Nakamura H."/>
            <person name="Mori M."/>
            <person name="Yoshida Y."/>
            <person name="Ohtoshi R."/>
            <person name="Malay A.D."/>
            <person name="Moran D.A.P."/>
            <person name="Tomita M."/>
            <person name="Numata K."/>
            <person name="Arakawa K."/>
        </authorList>
    </citation>
    <scope>NUCLEOTIDE SEQUENCE</scope>
</reference>
<comment type="caution">
    <text evidence="2">The sequence shown here is derived from an EMBL/GenBank/DDBJ whole genome shotgun (WGS) entry which is preliminary data.</text>
</comment>
<accession>A0A8X6Q644</accession>
<feature type="compositionally biased region" description="Basic and acidic residues" evidence="1">
    <location>
        <begin position="45"/>
        <end position="65"/>
    </location>
</feature>
<protein>
    <submittedName>
        <fullName evidence="2">Uncharacterized protein</fullName>
    </submittedName>
</protein>
<feature type="region of interest" description="Disordered" evidence="1">
    <location>
        <begin position="1"/>
        <end position="29"/>
    </location>
</feature>
<evidence type="ECO:0000313" key="2">
    <source>
        <dbReference type="EMBL" id="GFU08571.1"/>
    </source>
</evidence>
<feature type="region of interest" description="Disordered" evidence="1">
    <location>
        <begin position="42"/>
        <end position="66"/>
    </location>
</feature>
<keyword evidence="3" id="KW-1185">Reference proteome</keyword>